<dbReference type="InterPro" id="IPR007029">
    <property type="entry name" value="YHS_dom"/>
</dbReference>
<dbReference type="KEGG" id="mbn:Mboo_0790"/>
<accession>A7I6E7</accession>
<dbReference type="SMART" id="SM00746">
    <property type="entry name" value="TRASH"/>
    <property type="match status" value="1"/>
</dbReference>
<dbReference type="EMBL" id="CP000780">
    <property type="protein sequence ID" value="ABS55308.1"/>
    <property type="molecule type" value="Genomic_DNA"/>
</dbReference>
<dbReference type="Proteomes" id="UP000002408">
    <property type="component" value="Chromosome"/>
</dbReference>
<dbReference type="InterPro" id="IPR012348">
    <property type="entry name" value="RNR-like"/>
</dbReference>
<dbReference type="HOGENOM" id="CLU_185152_1_1_2"/>
<dbReference type="Pfam" id="PF04945">
    <property type="entry name" value="YHS"/>
    <property type="match status" value="1"/>
</dbReference>
<protein>
    <submittedName>
        <fullName evidence="2">YHS domain protein</fullName>
    </submittedName>
</protein>
<dbReference type="eggNOG" id="arCOG04507">
    <property type="taxonomic scope" value="Archaea"/>
</dbReference>
<dbReference type="RefSeq" id="WP_012106332.1">
    <property type="nucleotide sequence ID" value="NC_009712.1"/>
</dbReference>
<feature type="domain" description="TRASH" evidence="1">
    <location>
        <begin position="4"/>
        <end position="42"/>
    </location>
</feature>
<evidence type="ECO:0000313" key="3">
    <source>
        <dbReference type="Proteomes" id="UP000002408"/>
    </source>
</evidence>
<dbReference type="GO" id="GO:0016491">
    <property type="term" value="F:oxidoreductase activity"/>
    <property type="evidence" value="ECO:0007669"/>
    <property type="project" value="InterPro"/>
</dbReference>
<name>A7I6E7_METB6</name>
<sequence>MAIDPICGMTVDEKTAKFTRDYKGKKYYFCAPGCRKKFDSDPAKYAGV</sequence>
<dbReference type="OrthoDB" id="37898at2157"/>
<organism evidence="2 3">
    <name type="scientific">Methanoregula boonei (strain DSM 21154 / JCM 14090 / 6A8)</name>
    <dbReference type="NCBI Taxonomy" id="456442"/>
    <lineage>
        <taxon>Archaea</taxon>
        <taxon>Methanobacteriati</taxon>
        <taxon>Methanobacteriota</taxon>
        <taxon>Stenosarchaea group</taxon>
        <taxon>Methanomicrobia</taxon>
        <taxon>Methanomicrobiales</taxon>
        <taxon>Methanoregulaceae</taxon>
        <taxon>Methanoregula</taxon>
    </lineage>
</organism>
<evidence type="ECO:0000259" key="1">
    <source>
        <dbReference type="SMART" id="SM00746"/>
    </source>
</evidence>
<dbReference type="AlphaFoldDB" id="A7I6E7"/>
<dbReference type="Gene3D" id="1.10.620.20">
    <property type="entry name" value="Ribonucleotide Reductase, subunit A"/>
    <property type="match status" value="1"/>
</dbReference>
<evidence type="ECO:0000313" key="2">
    <source>
        <dbReference type="EMBL" id="ABS55308.1"/>
    </source>
</evidence>
<dbReference type="SUPFAM" id="SSF47240">
    <property type="entry name" value="Ferritin-like"/>
    <property type="match status" value="1"/>
</dbReference>
<dbReference type="InterPro" id="IPR009078">
    <property type="entry name" value="Ferritin-like_SF"/>
</dbReference>
<proteinExistence type="predicted"/>
<keyword evidence="3" id="KW-1185">Reference proteome</keyword>
<gene>
    <name evidence="2" type="ordered locus">Mboo_0790</name>
</gene>
<dbReference type="GeneID" id="32154625"/>
<dbReference type="STRING" id="456442.Mboo_0790"/>
<reference evidence="3" key="1">
    <citation type="journal article" date="2015" name="Microbiology">
        <title>Genome of Methanoregula boonei 6A8 reveals adaptations to oligotrophic peatland environments.</title>
        <authorList>
            <person name="Braeuer S."/>
            <person name="Cadillo-Quiroz H."/>
            <person name="Kyrpides N."/>
            <person name="Woyke T."/>
            <person name="Goodwin L."/>
            <person name="Detter C."/>
            <person name="Podell S."/>
            <person name="Yavitt J.B."/>
            <person name="Zinder S.H."/>
        </authorList>
    </citation>
    <scope>NUCLEOTIDE SEQUENCE [LARGE SCALE GENOMIC DNA]</scope>
    <source>
        <strain evidence="3">DSM 21154 / JCM 14090 / 6A8</strain>
    </source>
</reference>
<dbReference type="InterPro" id="IPR011017">
    <property type="entry name" value="TRASH_dom"/>
</dbReference>